<organism evidence="1 2">
    <name type="scientific">Archaeoglobus sulfaticallidus PM70-1</name>
    <dbReference type="NCBI Taxonomy" id="387631"/>
    <lineage>
        <taxon>Archaea</taxon>
        <taxon>Methanobacteriati</taxon>
        <taxon>Methanobacteriota</taxon>
        <taxon>Archaeoglobi</taxon>
        <taxon>Archaeoglobales</taxon>
        <taxon>Archaeoglobaceae</taxon>
        <taxon>Archaeoglobus</taxon>
    </lineage>
</organism>
<dbReference type="SUPFAM" id="SSF52768">
    <property type="entry name" value="Arginase/deacetylase"/>
    <property type="match status" value="1"/>
</dbReference>
<proteinExistence type="predicted"/>
<dbReference type="GeneID" id="15392231"/>
<protein>
    <submittedName>
        <fullName evidence="1">Uncharacterized protein</fullName>
    </submittedName>
</protein>
<keyword evidence="2" id="KW-1185">Reference proteome</keyword>
<evidence type="ECO:0000313" key="1">
    <source>
        <dbReference type="EMBL" id="AGK60608.1"/>
    </source>
</evidence>
<dbReference type="GO" id="GO:0046872">
    <property type="term" value="F:metal ion binding"/>
    <property type="evidence" value="ECO:0007669"/>
    <property type="project" value="InterPro"/>
</dbReference>
<dbReference type="STRING" id="387631.Asulf_00588"/>
<dbReference type="InterPro" id="IPR023696">
    <property type="entry name" value="Ureohydrolase_dom_sf"/>
</dbReference>
<gene>
    <name evidence="1" type="ORF">Asulf_00588</name>
</gene>
<reference evidence="1 2" key="1">
    <citation type="journal article" date="2013" name="Genome Announc.">
        <title>Complete Genome Sequence of the Thermophilic and Facultatively Chemolithoautotrophic Sulfate Reducer Archaeoglobus sulfaticallidus Strain PM70-1T.</title>
        <authorList>
            <person name="Stokke R."/>
            <person name="Hocking W.P."/>
            <person name="Steinsbu B.O."/>
            <person name="Steen I.H."/>
        </authorList>
    </citation>
    <scope>NUCLEOTIDE SEQUENCE [LARGE SCALE GENOMIC DNA]</scope>
    <source>
        <strain evidence="1">PM70-1</strain>
    </source>
</reference>
<dbReference type="EMBL" id="CP005290">
    <property type="protein sequence ID" value="AGK60608.1"/>
    <property type="molecule type" value="Genomic_DNA"/>
</dbReference>
<dbReference type="Gene3D" id="3.40.800.10">
    <property type="entry name" value="Ureohydrolase domain"/>
    <property type="match status" value="1"/>
</dbReference>
<dbReference type="Proteomes" id="UP000013307">
    <property type="component" value="Chromosome"/>
</dbReference>
<dbReference type="RefSeq" id="WP_015590207.1">
    <property type="nucleotide sequence ID" value="NC_021169.1"/>
</dbReference>
<dbReference type="HOGENOM" id="CLU_2270904_0_0_2"/>
<name>N0BC96_9EURY</name>
<evidence type="ECO:0000313" key="2">
    <source>
        <dbReference type="Proteomes" id="UP000013307"/>
    </source>
</evidence>
<dbReference type="AlphaFoldDB" id="N0BC96"/>
<dbReference type="InterPro" id="IPR006035">
    <property type="entry name" value="Ureohydrolase"/>
</dbReference>
<dbReference type="KEGG" id="ast:Asulf_00588"/>
<dbReference type="Pfam" id="PF00491">
    <property type="entry name" value="Arginase"/>
    <property type="match status" value="1"/>
</dbReference>
<accession>N0BC96</accession>
<dbReference type="eggNOG" id="arCOG01700">
    <property type="taxonomic scope" value="Archaea"/>
</dbReference>
<sequence length="102" mass="11600">MKSFRRPPKEFFEVLTKLSKLKVVGADLVEICPSCDYSDMTSLLGAKIVRELIVGVFLNILELLTFLSISPQPHNSHFNKLYLARCNLENDEIPAFDSRRNG</sequence>